<feature type="binding site" evidence="12">
    <location>
        <position position="500"/>
    </location>
    <ligand>
        <name>ATP</name>
        <dbReference type="ChEBI" id="CHEBI:30616"/>
    </ligand>
</feature>
<dbReference type="InterPro" id="IPR036790">
    <property type="entry name" value="Frizzled_dom_sf"/>
</dbReference>
<evidence type="ECO:0000313" key="21">
    <source>
        <dbReference type="Proteomes" id="UP001107558"/>
    </source>
</evidence>
<comment type="similarity">
    <text evidence="13">Belongs to the protein kinase superfamily. Tyr protein kinase family. Insulin receptor subfamily.</text>
</comment>
<keyword evidence="16" id="KW-0732">Signal</keyword>
<evidence type="ECO:0000256" key="7">
    <source>
        <dbReference type="ARBA" id="ARBA00022840"/>
    </source>
</evidence>
<dbReference type="SUPFAM" id="SSF56112">
    <property type="entry name" value="Protein kinase-like (PK-like)"/>
    <property type="match status" value="1"/>
</dbReference>
<feature type="region of interest" description="Disordered" evidence="14">
    <location>
        <begin position="746"/>
        <end position="765"/>
    </location>
</feature>
<dbReference type="Gene3D" id="3.30.200.20">
    <property type="entry name" value="Phosphorylase Kinase, domain 1"/>
    <property type="match status" value="1"/>
</dbReference>
<dbReference type="SMART" id="SM00130">
    <property type="entry name" value="KR"/>
    <property type="match status" value="1"/>
</dbReference>
<keyword evidence="5 12" id="KW-0547">Nucleotide-binding</keyword>
<dbReference type="PROSITE" id="PS00021">
    <property type="entry name" value="KRINGLE_1"/>
    <property type="match status" value="1"/>
</dbReference>
<comment type="catalytic activity">
    <reaction evidence="10 13">
        <text>L-tyrosyl-[protein] + ATP = O-phospho-L-tyrosyl-[protein] + ADP + H(+)</text>
        <dbReference type="Rhea" id="RHEA:10596"/>
        <dbReference type="Rhea" id="RHEA-COMP:10136"/>
        <dbReference type="Rhea" id="RHEA-COMP:20101"/>
        <dbReference type="ChEBI" id="CHEBI:15378"/>
        <dbReference type="ChEBI" id="CHEBI:30616"/>
        <dbReference type="ChEBI" id="CHEBI:46858"/>
        <dbReference type="ChEBI" id="CHEBI:61978"/>
        <dbReference type="ChEBI" id="CHEBI:456216"/>
        <dbReference type="EC" id="2.7.10.1"/>
    </reaction>
</comment>
<keyword evidence="7 12" id="KW-0067">ATP-binding</keyword>
<dbReference type="InterPro" id="IPR000719">
    <property type="entry name" value="Prot_kinase_dom"/>
</dbReference>
<dbReference type="AlphaFoldDB" id="A0A9J6BPK7"/>
<dbReference type="InterPro" id="IPR018056">
    <property type="entry name" value="Kringle_CS"/>
</dbReference>
<protein>
    <recommendedName>
        <fullName evidence="13">Tyrosine-protein kinase receptor</fullName>
        <ecNumber evidence="13">2.7.10.1</ecNumber>
    </recommendedName>
</protein>
<dbReference type="Proteomes" id="UP001107558">
    <property type="component" value="Chromosome 3"/>
</dbReference>
<feature type="compositionally biased region" description="Basic residues" evidence="14">
    <location>
        <begin position="154"/>
        <end position="168"/>
    </location>
</feature>
<dbReference type="Gene3D" id="1.10.510.10">
    <property type="entry name" value="Transferase(Phosphotransferase) domain 1"/>
    <property type="match status" value="1"/>
</dbReference>
<feature type="domain" description="Kringle" evidence="19">
    <location>
        <begin position="299"/>
        <end position="369"/>
    </location>
</feature>
<keyword evidence="21" id="KW-1185">Reference proteome</keyword>
<dbReference type="SMART" id="SM00220">
    <property type="entry name" value="S_TKc"/>
    <property type="match status" value="1"/>
</dbReference>
<keyword evidence="15" id="KW-1133">Transmembrane helix</keyword>
<comment type="subcellular location">
    <subcellularLocation>
        <location evidence="1">Membrane</location>
        <topology evidence="1">Single-pass type I membrane protein</topology>
    </subcellularLocation>
</comment>
<keyword evidence="6" id="KW-0418">Kinase</keyword>
<dbReference type="PROSITE" id="PS00239">
    <property type="entry name" value="RECEPTOR_TYR_KIN_II"/>
    <property type="match status" value="1"/>
</dbReference>
<gene>
    <name evidence="20" type="ORF">PVAND_001882</name>
</gene>
<dbReference type="GO" id="GO:0043235">
    <property type="term" value="C:receptor complex"/>
    <property type="evidence" value="ECO:0007669"/>
    <property type="project" value="TreeGrafter"/>
</dbReference>
<keyword evidence="15" id="KW-0472">Membrane</keyword>
<evidence type="ECO:0000259" key="17">
    <source>
        <dbReference type="PROSITE" id="PS50011"/>
    </source>
</evidence>
<proteinExistence type="inferred from homology"/>
<feature type="chain" id="PRO_5039895465" description="Tyrosine-protein kinase receptor" evidence="16">
    <location>
        <begin position="21"/>
        <end position="765"/>
    </location>
</feature>
<evidence type="ECO:0000256" key="2">
    <source>
        <dbReference type="ARBA" id="ARBA00022553"/>
    </source>
</evidence>
<evidence type="ECO:0000256" key="10">
    <source>
        <dbReference type="ARBA" id="ARBA00051243"/>
    </source>
</evidence>
<dbReference type="PRINTS" id="PR00109">
    <property type="entry name" value="TYRKINASE"/>
</dbReference>
<organism evidence="20 21">
    <name type="scientific">Polypedilum vanderplanki</name>
    <name type="common">Sleeping chironomid midge</name>
    <dbReference type="NCBI Taxonomy" id="319348"/>
    <lineage>
        <taxon>Eukaryota</taxon>
        <taxon>Metazoa</taxon>
        <taxon>Ecdysozoa</taxon>
        <taxon>Arthropoda</taxon>
        <taxon>Hexapoda</taxon>
        <taxon>Insecta</taxon>
        <taxon>Pterygota</taxon>
        <taxon>Neoptera</taxon>
        <taxon>Endopterygota</taxon>
        <taxon>Diptera</taxon>
        <taxon>Nematocera</taxon>
        <taxon>Chironomoidea</taxon>
        <taxon>Chironomidae</taxon>
        <taxon>Chironominae</taxon>
        <taxon>Polypedilum</taxon>
        <taxon>Polypedilum</taxon>
    </lineage>
</organism>
<feature type="region of interest" description="Disordered" evidence="14">
    <location>
        <begin position="144"/>
        <end position="174"/>
    </location>
</feature>
<dbReference type="CDD" id="cd05048">
    <property type="entry name" value="PTKc_Ror"/>
    <property type="match status" value="1"/>
</dbReference>
<comment type="caution">
    <text evidence="20">The sequence shown here is derived from an EMBL/GenBank/DDBJ whole genome shotgun (WGS) entry which is preliminary data.</text>
</comment>
<evidence type="ECO:0000259" key="19">
    <source>
        <dbReference type="PROSITE" id="PS50070"/>
    </source>
</evidence>
<dbReference type="FunFam" id="1.10.510.10:FF:000554">
    <property type="entry name" value="Predicted protein"/>
    <property type="match status" value="1"/>
</dbReference>
<reference evidence="20" key="1">
    <citation type="submission" date="2021-03" db="EMBL/GenBank/DDBJ databases">
        <title>Chromosome level genome of the anhydrobiotic midge Polypedilum vanderplanki.</title>
        <authorList>
            <person name="Yoshida Y."/>
            <person name="Kikawada T."/>
            <person name="Gusev O."/>
        </authorList>
    </citation>
    <scope>NUCLEOTIDE SEQUENCE</scope>
    <source>
        <strain evidence="20">NIAS01</strain>
        <tissue evidence="20">Whole body or cell culture</tissue>
    </source>
</reference>
<comment type="caution">
    <text evidence="11">Lacks conserved residue(s) required for the propagation of feature annotation.</text>
</comment>
<dbReference type="PANTHER" id="PTHR24416">
    <property type="entry name" value="TYROSINE-PROTEIN KINASE RECEPTOR"/>
    <property type="match status" value="1"/>
</dbReference>
<dbReference type="PROSITE" id="PS50011">
    <property type="entry name" value="PROTEIN_KINASE_DOM"/>
    <property type="match status" value="1"/>
</dbReference>
<dbReference type="InterPro" id="IPR038178">
    <property type="entry name" value="Kringle_sf"/>
</dbReference>
<keyword evidence="8" id="KW-0829">Tyrosine-protein kinase</keyword>
<keyword evidence="3 11" id="KW-0420">Kringle</keyword>
<evidence type="ECO:0000256" key="14">
    <source>
        <dbReference type="SAM" id="MobiDB-lite"/>
    </source>
</evidence>
<dbReference type="SMART" id="SM00219">
    <property type="entry name" value="TyrKc"/>
    <property type="match status" value="1"/>
</dbReference>
<dbReference type="Pfam" id="PF07714">
    <property type="entry name" value="PK_Tyr_Ser-Thr"/>
    <property type="match status" value="1"/>
</dbReference>
<evidence type="ECO:0000259" key="18">
    <source>
        <dbReference type="PROSITE" id="PS50038"/>
    </source>
</evidence>
<name>A0A9J6BPK7_POLVA</name>
<dbReference type="PROSITE" id="PS00109">
    <property type="entry name" value="PROTEIN_KINASE_TYR"/>
    <property type="match status" value="1"/>
</dbReference>
<dbReference type="PROSITE" id="PS00107">
    <property type="entry name" value="PROTEIN_KINASE_ATP"/>
    <property type="match status" value="1"/>
</dbReference>
<dbReference type="InterPro" id="IPR001245">
    <property type="entry name" value="Ser-Thr/Tyr_kinase_cat_dom"/>
</dbReference>
<accession>A0A9J6BPK7</accession>
<feature type="domain" description="Protein kinase" evidence="17">
    <location>
        <begin position="468"/>
        <end position="732"/>
    </location>
</feature>
<keyword evidence="4" id="KW-0808">Transferase</keyword>
<dbReference type="PRINTS" id="PR00018">
    <property type="entry name" value="KRINGLE"/>
</dbReference>
<dbReference type="EC" id="2.7.10.1" evidence="13"/>
<dbReference type="OrthoDB" id="10005095at2759"/>
<dbReference type="InterPro" id="IPR020635">
    <property type="entry name" value="Tyr_kinase_cat_dom"/>
</dbReference>
<dbReference type="InterPro" id="IPR017441">
    <property type="entry name" value="Protein_kinase_ATP_BS"/>
</dbReference>
<dbReference type="InterPro" id="IPR011009">
    <property type="entry name" value="Kinase-like_dom_sf"/>
</dbReference>
<keyword evidence="9" id="KW-1015">Disulfide bond</keyword>
<dbReference type="GO" id="GO:0005886">
    <property type="term" value="C:plasma membrane"/>
    <property type="evidence" value="ECO:0007669"/>
    <property type="project" value="TreeGrafter"/>
</dbReference>
<feature type="transmembrane region" description="Helical" evidence="15">
    <location>
        <begin position="373"/>
        <end position="396"/>
    </location>
</feature>
<dbReference type="InterPro" id="IPR050122">
    <property type="entry name" value="RTK"/>
</dbReference>
<evidence type="ECO:0000256" key="12">
    <source>
        <dbReference type="PROSITE-ProRule" id="PRU10141"/>
    </source>
</evidence>
<feature type="signal peptide" evidence="16">
    <location>
        <begin position="1"/>
        <end position="20"/>
    </location>
</feature>
<dbReference type="GO" id="GO:0005524">
    <property type="term" value="F:ATP binding"/>
    <property type="evidence" value="ECO:0007669"/>
    <property type="project" value="UniProtKB-UniRule"/>
</dbReference>
<dbReference type="SUPFAM" id="SSF57440">
    <property type="entry name" value="Kringle-like"/>
    <property type="match status" value="1"/>
</dbReference>
<evidence type="ECO:0000256" key="13">
    <source>
        <dbReference type="RuleBase" id="RU000312"/>
    </source>
</evidence>
<evidence type="ECO:0000256" key="1">
    <source>
        <dbReference type="ARBA" id="ARBA00004479"/>
    </source>
</evidence>
<evidence type="ECO:0000256" key="3">
    <source>
        <dbReference type="ARBA" id="ARBA00022572"/>
    </source>
</evidence>
<evidence type="ECO:0000256" key="6">
    <source>
        <dbReference type="ARBA" id="ARBA00022777"/>
    </source>
</evidence>
<dbReference type="PROSITE" id="PS50038">
    <property type="entry name" value="FZ"/>
    <property type="match status" value="1"/>
</dbReference>
<evidence type="ECO:0000256" key="15">
    <source>
        <dbReference type="SAM" id="Phobius"/>
    </source>
</evidence>
<dbReference type="PANTHER" id="PTHR24416:SF611">
    <property type="entry name" value="TYROSINE-PROTEIN KINASE TRANSMEMBRANE RECEPTOR ROR"/>
    <property type="match status" value="1"/>
</dbReference>
<evidence type="ECO:0000256" key="9">
    <source>
        <dbReference type="ARBA" id="ARBA00023157"/>
    </source>
</evidence>
<dbReference type="GO" id="GO:0007169">
    <property type="term" value="P:cell surface receptor protein tyrosine kinase signaling pathway"/>
    <property type="evidence" value="ECO:0007669"/>
    <property type="project" value="InterPro"/>
</dbReference>
<dbReference type="InterPro" id="IPR008266">
    <property type="entry name" value="Tyr_kinase_AS"/>
</dbReference>
<dbReference type="FunFam" id="3.30.200.20:FF:000539">
    <property type="entry name" value="Tyrosine-protein kinase receptor"/>
    <property type="match status" value="1"/>
</dbReference>
<evidence type="ECO:0000256" key="11">
    <source>
        <dbReference type="PROSITE-ProRule" id="PRU00121"/>
    </source>
</evidence>
<evidence type="ECO:0000313" key="20">
    <source>
        <dbReference type="EMBL" id="KAG5671698.1"/>
    </source>
</evidence>
<dbReference type="InterPro" id="IPR013806">
    <property type="entry name" value="Kringle-like"/>
</dbReference>
<sequence>MKLWCNYAIILTLLVANALQQQIEDDNVSLENQHQFNDTSSIHNIENVPENLEFGICQIYTGKICERYMGNQSVFISPDLTMEMIESKLFEAAGVIKTSPDVSSLCSRFVWYSLCATVLPICRTPEETNHIYFLNKNKYNKKGGTVPILNTNNKAKKSNPPKNKKQSKSKSTNGIKIIPTDAPIYEIPTTTMRQRIIDHYRNSNSYYEETDGKNRRRRDIDIHLVRNGFPPTKETENLRRICKTDCELLENEICQKEYAIAKRHPVISKMLPIEDCRGLEDEDDCLNMGIDVDIRVDDTCYWDNGADYRGIKDKTLNNKPCMRWSKVPKGLTHIELAGNNYCRNVDHSQRQPWCYVDRQTIELCDIPKCADKMWFIIICALALFLLFTFLFTLLVCCKKMRKQGVSNIQNMSIANVDKNKNIYGNSRHSSPIEMTSLINTNGLSNPNQSTHTRGGSIMRITQYRLQDVKFVEELGEGAFGKVYKGELFQKNGEKVTVAVKALKENASPKTQQDFRREIELISDLKHNNIVCILGVILREEPLCMLFEYMSQGDLHEFLISNSPNEGKYLTQQQFLYIALQIAEGMEYLSSHHYIHRDLASRNCLVGEDLVVKISDFGLSRDIYSSDYYRVQSKSLLPIRWMSSEAILYGKFTTESDVWSYGVVLWEIYSYGIQPYFGYSNQEVINMVRARQLLSCPEACPSAVYALMIECWHEQSVRRPNFAEIVHRLKMWYQSQKRRDQMDMNVGSMNRKTSTTGSTISVRSFK</sequence>
<keyword evidence="13 15" id="KW-0812">Transmembrane</keyword>
<dbReference type="InterPro" id="IPR000001">
    <property type="entry name" value="Kringle"/>
</dbReference>
<dbReference type="CDD" id="cd00108">
    <property type="entry name" value="KR"/>
    <property type="match status" value="1"/>
</dbReference>
<dbReference type="Gene3D" id="2.40.20.10">
    <property type="entry name" value="Plasminogen Kringle 4"/>
    <property type="match status" value="1"/>
</dbReference>
<evidence type="ECO:0000256" key="5">
    <source>
        <dbReference type="ARBA" id="ARBA00022741"/>
    </source>
</evidence>
<dbReference type="EMBL" id="JADBJN010000003">
    <property type="protein sequence ID" value="KAG5671698.1"/>
    <property type="molecule type" value="Genomic_DNA"/>
</dbReference>
<dbReference type="InterPro" id="IPR002011">
    <property type="entry name" value="Tyr_kinase_rcpt_2_CS"/>
</dbReference>
<dbReference type="Gene3D" id="1.10.2000.10">
    <property type="entry name" value="Frizzled cysteine-rich domain"/>
    <property type="match status" value="2"/>
</dbReference>
<feature type="domain" description="FZ" evidence="18">
    <location>
        <begin position="52"/>
        <end position="288"/>
    </location>
</feature>
<keyword evidence="2 13" id="KW-0597">Phosphoprotein</keyword>
<dbReference type="PROSITE" id="PS50070">
    <property type="entry name" value="KRINGLE_2"/>
    <property type="match status" value="1"/>
</dbReference>
<dbReference type="GO" id="GO:0017147">
    <property type="term" value="F:Wnt-protein binding"/>
    <property type="evidence" value="ECO:0007669"/>
    <property type="project" value="TreeGrafter"/>
</dbReference>
<dbReference type="GO" id="GO:0004714">
    <property type="term" value="F:transmembrane receptor protein tyrosine kinase activity"/>
    <property type="evidence" value="ECO:0007669"/>
    <property type="project" value="UniProtKB-EC"/>
</dbReference>
<evidence type="ECO:0000256" key="4">
    <source>
        <dbReference type="ARBA" id="ARBA00022679"/>
    </source>
</evidence>
<dbReference type="Pfam" id="PF00051">
    <property type="entry name" value="Kringle"/>
    <property type="match status" value="1"/>
</dbReference>
<dbReference type="InterPro" id="IPR020067">
    <property type="entry name" value="Frizzled_dom"/>
</dbReference>
<evidence type="ECO:0000256" key="16">
    <source>
        <dbReference type="SAM" id="SignalP"/>
    </source>
</evidence>
<evidence type="ECO:0000256" key="8">
    <source>
        <dbReference type="ARBA" id="ARBA00023137"/>
    </source>
</evidence>
<keyword evidence="13" id="KW-0675">Receptor</keyword>